<dbReference type="Proteomes" id="UP000030754">
    <property type="component" value="Unassembled WGS sequence"/>
</dbReference>
<dbReference type="OrthoDB" id="345983at2759"/>
<keyword evidence="3" id="KW-1185">Reference proteome</keyword>
<gene>
    <name evidence="2" type="ORF">ENH_00076870</name>
</gene>
<sequence>MGLRQRRLAIGRDRGGAAPSNTEYQDDVVPLSELQRRLDFEQKVFDDRTIVPSIKWKVPERPHSSLHLIWGALLLLVVLFVRRLPRFPGVKPARAEPGDPLMYWEAKNILGENPKEGLQRRLRANPHLLKGFCDFAQLSKESLDRRDRTAQRIYSYQREMVGAFNPLLIVTDRIEALLKQLPPQAQTLPPNAEELRTQLELLNEAEASTSYRKAEFLENWDKGRMKRELYNDPAVISSLHQLMNLDSAHMRKKIAALELLTSAASKAVDGCSIAPVVKRELQALETKAQQAATDAQKQAAKCMELLPPQDRWMLLLFVDHIEPSA</sequence>
<dbReference type="RefSeq" id="XP_013438070.1">
    <property type="nucleotide sequence ID" value="XM_013582616.1"/>
</dbReference>
<reference evidence="2" key="1">
    <citation type="submission" date="2013-10" db="EMBL/GenBank/DDBJ databases">
        <title>Genomic analysis of the causative agents of coccidiosis in chickens.</title>
        <authorList>
            <person name="Reid A.J."/>
            <person name="Blake D."/>
            <person name="Billington K."/>
            <person name="Browne H."/>
            <person name="Dunn M."/>
            <person name="Hung S."/>
            <person name="Kawahara F."/>
            <person name="Miranda-Saavedra D."/>
            <person name="Mourier T."/>
            <person name="Nagra H."/>
            <person name="Otto T.D."/>
            <person name="Rawlings N."/>
            <person name="Sanchez A."/>
            <person name="Sanders M."/>
            <person name="Subramaniam C."/>
            <person name="Tay Y."/>
            <person name="Dear P."/>
            <person name="Doerig C."/>
            <person name="Gruber A."/>
            <person name="Parkinson J."/>
            <person name="Shirley M."/>
            <person name="Wan K.L."/>
            <person name="Berriman M."/>
            <person name="Tomley F."/>
            <person name="Pain A."/>
        </authorList>
    </citation>
    <scope>NUCLEOTIDE SEQUENCE [LARGE SCALE GENOMIC DNA]</scope>
    <source>
        <strain evidence="2">Houghton</strain>
    </source>
</reference>
<dbReference type="VEuPathDB" id="ToxoDB:ENH_00076870"/>
<keyword evidence="1" id="KW-0812">Transmembrane</keyword>
<reference evidence="2" key="2">
    <citation type="submission" date="2013-10" db="EMBL/GenBank/DDBJ databases">
        <authorList>
            <person name="Aslett M."/>
        </authorList>
    </citation>
    <scope>NUCLEOTIDE SEQUENCE [LARGE SCALE GENOMIC DNA]</scope>
    <source>
        <strain evidence="2">Houghton</strain>
    </source>
</reference>
<evidence type="ECO:0000313" key="2">
    <source>
        <dbReference type="EMBL" id="CDJ69604.1"/>
    </source>
</evidence>
<feature type="transmembrane region" description="Helical" evidence="1">
    <location>
        <begin position="64"/>
        <end position="81"/>
    </location>
</feature>
<dbReference type="GeneID" id="25477817"/>
<evidence type="ECO:0000313" key="3">
    <source>
        <dbReference type="Proteomes" id="UP000030754"/>
    </source>
</evidence>
<organism evidence="2 3">
    <name type="scientific">Eimeria necatrix</name>
    <dbReference type="NCBI Taxonomy" id="51315"/>
    <lineage>
        <taxon>Eukaryota</taxon>
        <taxon>Sar</taxon>
        <taxon>Alveolata</taxon>
        <taxon>Apicomplexa</taxon>
        <taxon>Conoidasida</taxon>
        <taxon>Coccidia</taxon>
        <taxon>Eucoccidiorida</taxon>
        <taxon>Eimeriorina</taxon>
        <taxon>Eimeriidae</taxon>
        <taxon>Eimeria</taxon>
    </lineage>
</organism>
<dbReference type="EMBL" id="HG725758">
    <property type="protein sequence ID" value="CDJ69604.1"/>
    <property type="molecule type" value="Genomic_DNA"/>
</dbReference>
<accession>U6N2T1</accession>
<keyword evidence="1" id="KW-0472">Membrane</keyword>
<protein>
    <submittedName>
        <fullName evidence="2">Uncharacterized protein</fullName>
    </submittedName>
</protein>
<name>U6N2T1_9EIME</name>
<evidence type="ECO:0000256" key="1">
    <source>
        <dbReference type="SAM" id="Phobius"/>
    </source>
</evidence>
<dbReference type="AlphaFoldDB" id="U6N2T1"/>
<proteinExistence type="predicted"/>
<keyword evidence="1" id="KW-1133">Transmembrane helix</keyword>